<dbReference type="Proteomes" id="UP001596514">
    <property type="component" value="Unassembled WGS sequence"/>
</dbReference>
<feature type="domain" description="Acyl-CoA dehydrogenase/oxidase C-terminal" evidence="4">
    <location>
        <begin position="168"/>
        <end position="277"/>
    </location>
</feature>
<dbReference type="EMBL" id="JBHTEE010000001">
    <property type="protein sequence ID" value="MFC7599720.1"/>
    <property type="molecule type" value="Genomic_DNA"/>
</dbReference>
<dbReference type="PANTHER" id="PTHR43884">
    <property type="entry name" value="ACYL-COA DEHYDROGENASE"/>
    <property type="match status" value="1"/>
</dbReference>
<evidence type="ECO:0000256" key="3">
    <source>
        <dbReference type="ARBA" id="ARBA00023002"/>
    </source>
</evidence>
<protein>
    <submittedName>
        <fullName evidence="5">Acyl-CoA dehydrogenase family protein</fullName>
    </submittedName>
</protein>
<evidence type="ECO:0000256" key="2">
    <source>
        <dbReference type="ARBA" id="ARBA00022827"/>
    </source>
</evidence>
<evidence type="ECO:0000313" key="5">
    <source>
        <dbReference type="EMBL" id="MFC7599720.1"/>
    </source>
</evidence>
<dbReference type="PANTHER" id="PTHR43884:SF20">
    <property type="entry name" value="ACYL-COA DEHYDROGENASE FADE28"/>
    <property type="match status" value="1"/>
</dbReference>
<proteinExistence type="predicted"/>
<keyword evidence="3" id="KW-0560">Oxidoreductase</keyword>
<dbReference type="InterPro" id="IPR036250">
    <property type="entry name" value="AcylCo_DH-like_C"/>
</dbReference>
<evidence type="ECO:0000256" key="1">
    <source>
        <dbReference type="ARBA" id="ARBA00022630"/>
    </source>
</evidence>
<dbReference type="SUPFAM" id="SSF47203">
    <property type="entry name" value="Acyl-CoA dehydrogenase C-terminal domain-like"/>
    <property type="match status" value="1"/>
</dbReference>
<dbReference type="InterPro" id="IPR009075">
    <property type="entry name" value="AcylCo_DH/oxidase_C"/>
</dbReference>
<accession>A0ABW2SU40</accession>
<organism evidence="5 6">
    <name type="scientific">Streptosporangium amethystogenes subsp. fukuiense</name>
    <dbReference type="NCBI Taxonomy" id="698418"/>
    <lineage>
        <taxon>Bacteria</taxon>
        <taxon>Bacillati</taxon>
        <taxon>Actinomycetota</taxon>
        <taxon>Actinomycetes</taxon>
        <taxon>Streptosporangiales</taxon>
        <taxon>Streptosporangiaceae</taxon>
        <taxon>Streptosporangium</taxon>
    </lineage>
</organism>
<keyword evidence="6" id="KW-1185">Reference proteome</keyword>
<name>A0ABW2SU40_9ACTN</name>
<sequence length="315" mass="33659">MRIELPEAALDFGRVADGALRDLGGVDLARSAESDRGAATRARECLASIGLYDIDPRGGLDDAVAAAELCRVGGSHAVPFPLAGVLLRTSAETPFSLVDARHPIIDHARAAETWTAATIEGDLFDAEPVAAVESKVAPFAMTVRLRPVAGGAASVLDRRLGLVLGAYHLLGIGQRALRVAIEHTKVRKQFGQPLSDFQVIRHSLADLSVGLEGLDLLCRFSLWSTFTDTSPSLVDALSVRLEAQRVVKHTLRTAQQFHGASGFADEYDISVLVRHAQPGLRLPTDRGATIALLRTAIEEFGFAGPFSPAEEQTAR</sequence>
<reference evidence="6" key="1">
    <citation type="journal article" date="2019" name="Int. J. Syst. Evol. Microbiol.">
        <title>The Global Catalogue of Microorganisms (GCM) 10K type strain sequencing project: providing services to taxonomists for standard genome sequencing and annotation.</title>
        <authorList>
            <consortium name="The Broad Institute Genomics Platform"/>
            <consortium name="The Broad Institute Genome Sequencing Center for Infectious Disease"/>
            <person name="Wu L."/>
            <person name="Ma J."/>
        </authorList>
    </citation>
    <scope>NUCLEOTIDE SEQUENCE [LARGE SCALE GENOMIC DNA]</scope>
    <source>
        <strain evidence="6">JCM 10083</strain>
    </source>
</reference>
<dbReference type="Gene3D" id="1.20.140.10">
    <property type="entry name" value="Butyryl-CoA Dehydrogenase, subunit A, domain 3"/>
    <property type="match status" value="1"/>
</dbReference>
<keyword evidence="2" id="KW-0274">FAD</keyword>
<keyword evidence="1" id="KW-0285">Flavoprotein</keyword>
<dbReference type="RefSeq" id="WP_364154464.1">
    <property type="nucleotide sequence ID" value="NZ_JBHSIJ010000002.1"/>
</dbReference>
<evidence type="ECO:0000313" key="6">
    <source>
        <dbReference type="Proteomes" id="UP001596514"/>
    </source>
</evidence>
<gene>
    <name evidence="5" type="ORF">ACFQVD_06310</name>
</gene>
<evidence type="ECO:0000259" key="4">
    <source>
        <dbReference type="Pfam" id="PF00441"/>
    </source>
</evidence>
<comment type="caution">
    <text evidence="5">The sequence shown here is derived from an EMBL/GenBank/DDBJ whole genome shotgun (WGS) entry which is preliminary data.</text>
</comment>
<dbReference type="Pfam" id="PF00441">
    <property type="entry name" value="Acyl-CoA_dh_1"/>
    <property type="match status" value="1"/>
</dbReference>